<keyword evidence="7" id="KW-0479">Metal-binding</keyword>
<dbReference type="RefSeq" id="WP_130087360.1">
    <property type="nucleotide sequence ID" value="NZ_SEZJ01000008.1"/>
</dbReference>
<comment type="subunit">
    <text evidence="11">Oligomer of 12 subunits arranged in the form of two hexagons.</text>
</comment>
<comment type="subcellular location">
    <subcellularLocation>
        <location evidence="11">Cytoplasm</location>
    </subcellularLocation>
</comment>
<keyword evidence="6 12" id="KW-0067">ATP-binding</keyword>
<dbReference type="AlphaFoldDB" id="A0A4Q5KIQ1"/>
<keyword evidence="7" id="KW-0460">Magnesium</keyword>
<evidence type="ECO:0000256" key="8">
    <source>
        <dbReference type="PIRSR" id="PIRSR604809-50"/>
    </source>
</evidence>
<dbReference type="EC" id="6.3.1.2" evidence="2 12"/>
<feature type="binding site" evidence="6">
    <location>
        <position position="208"/>
    </location>
    <ligand>
        <name>ATP</name>
        <dbReference type="ChEBI" id="CHEBI:30616"/>
    </ligand>
</feature>
<dbReference type="InterPro" id="IPR014746">
    <property type="entry name" value="Gln_synth/guanido_kin_cat_dom"/>
</dbReference>
<dbReference type="Gene3D" id="3.30.590.10">
    <property type="entry name" value="Glutamine synthetase/guanido kinase, catalytic domain"/>
    <property type="match status" value="1"/>
</dbReference>
<dbReference type="Gene3D" id="3.10.20.70">
    <property type="entry name" value="Glutamine synthetase, N-terminal domain"/>
    <property type="match status" value="1"/>
</dbReference>
<gene>
    <name evidence="15" type="ORF">ERW49_10510</name>
</gene>
<dbReference type="PROSITE" id="PS00182">
    <property type="entry name" value="GLNA_ADENYLATION"/>
    <property type="match status" value="1"/>
</dbReference>
<feature type="binding site" evidence="6">
    <location>
        <position position="340"/>
    </location>
    <ligand>
        <name>ATP</name>
        <dbReference type="ChEBI" id="CHEBI:30616"/>
    </ligand>
</feature>
<evidence type="ECO:0000256" key="5">
    <source>
        <dbReference type="PIRSR" id="PIRSR604809-1"/>
    </source>
</evidence>
<dbReference type="GeneID" id="56275484"/>
<dbReference type="SUPFAM" id="SSF54368">
    <property type="entry name" value="Glutamine synthetase, N-terminal domain"/>
    <property type="match status" value="1"/>
</dbReference>
<feature type="binding site" evidence="5">
    <location>
        <begin position="265"/>
        <end position="266"/>
    </location>
    <ligand>
        <name>L-glutamate</name>
        <dbReference type="ChEBI" id="CHEBI:29985"/>
    </ligand>
</feature>
<dbReference type="Pfam" id="PF00120">
    <property type="entry name" value="Gln-synt_C"/>
    <property type="match status" value="1"/>
</dbReference>
<dbReference type="GO" id="GO:0016020">
    <property type="term" value="C:membrane"/>
    <property type="evidence" value="ECO:0007669"/>
    <property type="project" value="TreeGrafter"/>
</dbReference>
<dbReference type="InterPro" id="IPR027303">
    <property type="entry name" value="Gln_synth_gly_rich_site"/>
</dbReference>
<comment type="catalytic activity">
    <reaction evidence="4 12">
        <text>L-glutamate + NH4(+) + ATP = L-glutamine + ADP + phosphate + H(+)</text>
        <dbReference type="Rhea" id="RHEA:16169"/>
        <dbReference type="ChEBI" id="CHEBI:15378"/>
        <dbReference type="ChEBI" id="CHEBI:28938"/>
        <dbReference type="ChEBI" id="CHEBI:29985"/>
        <dbReference type="ChEBI" id="CHEBI:30616"/>
        <dbReference type="ChEBI" id="CHEBI:43474"/>
        <dbReference type="ChEBI" id="CHEBI:58359"/>
        <dbReference type="ChEBI" id="CHEBI:456216"/>
        <dbReference type="EC" id="6.3.1.2"/>
    </reaction>
</comment>
<dbReference type="FunFam" id="3.10.20.70:FF:000001">
    <property type="entry name" value="Glutamine synthetase"/>
    <property type="match status" value="1"/>
</dbReference>
<dbReference type="InterPro" id="IPR008147">
    <property type="entry name" value="Gln_synt_N"/>
</dbReference>
<feature type="domain" description="GS catalytic" evidence="14">
    <location>
        <begin position="105"/>
        <end position="469"/>
    </location>
</feature>
<feature type="binding site" evidence="5">
    <location>
        <position position="340"/>
    </location>
    <ligand>
        <name>L-glutamate</name>
        <dbReference type="ChEBI" id="CHEBI:29985"/>
    </ligand>
</feature>
<protein>
    <recommendedName>
        <fullName evidence="3 12">Glutamine synthetase</fullName>
        <ecNumber evidence="2 12">6.3.1.2</ecNumber>
    </recommendedName>
</protein>
<evidence type="ECO:0000256" key="11">
    <source>
        <dbReference type="RuleBase" id="RU000387"/>
    </source>
</evidence>
<dbReference type="GO" id="GO:0046872">
    <property type="term" value="F:metal ion binding"/>
    <property type="evidence" value="ECO:0007669"/>
    <property type="project" value="UniProtKB-KW"/>
</dbReference>
<dbReference type="OrthoDB" id="9807095at2"/>
<dbReference type="PROSITE" id="PS00181">
    <property type="entry name" value="GLNA_ATP"/>
    <property type="match status" value="1"/>
</dbReference>
<feature type="binding site" evidence="5">
    <location>
        <position position="360"/>
    </location>
    <ligand>
        <name>L-glutamate</name>
        <dbReference type="ChEBI" id="CHEBI:29985"/>
    </ligand>
</feature>
<dbReference type="InterPro" id="IPR036651">
    <property type="entry name" value="Gln_synt_N_sf"/>
</dbReference>
<dbReference type="PROSITE" id="PS51986">
    <property type="entry name" value="GS_BETA_GRASP"/>
    <property type="match status" value="1"/>
</dbReference>
<evidence type="ECO:0000256" key="2">
    <source>
        <dbReference type="ARBA" id="ARBA00012937"/>
    </source>
</evidence>
<feature type="binding site" evidence="7">
    <location>
        <position position="132"/>
    </location>
    <ligand>
        <name>Mg(2+)</name>
        <dbReference type="ChEBI" id="CHEBI:18420"/>
        <label>1</label>
    </ligand>
</feature>
<evidence type="ECO:0000256" key="7">
    <source>
        <dbReference type="PIRSR" id="PIRSR604809-3"/>
    </source>
</evidence>
<feature type="binding site" evidence="6">
    <location>
        <begin position="272"/>
        <end position="274"/>
    </location>
    <ligand>
        <name>ATP</name>
        <dbReference type="ChEBI" id="CHEBI:30616"/>
    </ligand>
</feature>
<evidence type="ECO:0000313" key="16">
    <source>
        <dbReference type="Proteomes" id="UP000293465"/>
    </source>
</evidence>
<feature type="binding site" evidence="5">
    <location>
        <position position="328"/>
    </location>
    <ligand>
        <name>L-glutamate</name>
        <dbReference type="ChEBI" id="CHEBI:29985"/>
    </ligand>
</feature>
<dbReference type="Pfam" id="PF03951">
    <property type="entry name" value="Gln-synt_N"/>
    <property type="match status" value="1"/>
</dbReference>
<feature type="binding site" evidence="6">
    <location>
        <position position="353"/>
    </location>
    <ligand>
        <name>ATP</name>
        <dbReference type="ChEBI" id="CHEBI:30616"/>
    </ligand>
</feature>
<dbReference type="PANTHER" id="PTHR43407">
    <property type="entry name" value="GLUTAMINE SYNTHETASE"/>
    <property type="match status" value="1"/>
</dbReference>
<dbReference type="PROSITE" id="PS00180">
    <property type="entry name" value="GLNA_1"/>
    <property type="match status" value="1"/>
</dbReference>
<reference evidence="15 16" key="1">
    <citation type="submission" date="2019-02" db="EMBL/GenBank/DDBJ databases">
        <title>Genome sequences of Aliivibrio finisterrensis strains from farmed Atlantic salmon.</title>
        <authorList>
            <person name="Bowman J.P."/>
        </authorList>
    </citation>
    <scope>NUCLEOTIDE SEQUENCE [LARGE SCALE GENOMIC DNA]</scope>
    <source>
        <strain evidence="15 16">A32</strain>
    </source>
</reference>
<dbReference type="PANTHER" id="PTHR43407:SF2">
    <property type="entry name" value="GLUTAMINE SYNTHETASE"/>
    <property type="match status" value="1"/>
</dbReference>
<dbReference type="PROSITE" id="PS51987">
    <property type="entry name" value="GS_CATALYTIC"/>
    <property type="match status" value="1"/>
</dbReference>
<dbReference type="GO" id="GO:0019740">
    <property type="term" value="P:nitrogen utilization"/>
    <property type="evidence" value="ECO:0007669"/>
    <property type="project" value="TreeGrafter"/>
</dbReference>
<comment type="caution">
    <text evidence="15">The sequence shown here is derived from an EMBL/GenBank/DDBJ whole genome shotgun (WGS) entry which is preliminary data.</text>
</comment>
<feature type="modified residue" description="O-AMP-tyrosine" evidence="8">
    <location>
        <position position="398"/>
    </location>
</feature>
<evidence type="ECO:0000256" key="4">
    <source>
        <dbReference type="ARBA" id="ARBA00049436"/>
    </source>
</evidence>
<evidence type="ECO:0000256" key="12">
    <source>
        <dbReference type="RuleBase" id="RU004356"/>
    </source>
</evidence>
<organism evidence="15 16">
    <name type="scientific">Aliivibrio finisterrensis</name>
    <dbReference type="NCBI Taxonomy" id="511998"/>
    <lineage>
        <taxon>Bacteria</taxon>
        <taxon>Pseudomonadati</taxon>
        <taxon>Pseudomonadota</taxon>
        <taxon>Gammaproteobacteria</taxon>
        <taxon>Vibrionales</taxon>
        <taxon>Vibrionaceae</taxon>
        <taxon>Aliivibrio</taxon>
    </lineage>
</organism>
<dbReference type="GO" id="GO:0005524">
    <property type="term" value="F:ATP binding"/>
    <property type="evidence" value="ECO:0007669"/>
    <property type="project" value="UniProtKB-KW"/>
</dbReference>
<proteinExistence type="inferred from homology"/>
<keyword evidence="6 12" id="KW-0547">Nucleotide-binding</keyword>
<dbReference type="EMBL" id="SEZJ01000008">
    <property type="protein sequence ID" value="RYU46092.1"/>
    <property type="molecule type" value="Genomic_DNA"/>
</dbReference>
<dbReference type="GO" id="GO:0005737">
    <property type="term" value="C:cytoplasm"/>
    <property type="evidence" value="ECO:0007669"/>
    <property type="project" value="UniProtKB-SubCell"/>
</dbReference>
<feature type="domain" description="GS beta-grasp" evidence="13">
    <location>
        <begin position="13"/>
        <end position="100"/>
    </location>
</feature>
<dbReference type="SMART" id="SM01230">
    <property type="entry name" value="Gln-synt_C"/>
    <property type="match status" value="1"/>
</dbReference>
<accession>A0A4Q5KIQ1</accession>
<dbReference type="GO" id="GO:0006542">
    <property type="term" value="P:glutamine biosynthetic process"/>
    <property type="evidence" value="ECO:0007669"/>
    <property type="project" value="InterPro"/>
</dbReference>
<dbReference type="NCBIfam" id="NF007006">
    <property type="entry name" value="PRK09469.1"/>
    <property type="match status" value="1"/>
</dbReference>
<dbReference type="FunFam" id="3.30.590.10:FF:000001">
    <property type="entry name" value="Glutamine synthetase"/>
    <property type="match status" value="1"/>
</dbReference>
<keyword evidence="12 15" id="KW-0436">Ligase</keyword>
<dbReference type="NCBIfam" id="TIGR00653">
    <property type="entry name" value="GlnA"/>
    <property type="match status" value="1"/>
</dbReference>
<evidence type="ECO:0000256" key="6">
    <source>
        <dbReference type="PIRSR" id="PIRSR604809-2"/>
    </source>
</evidence>
<evidence type="ECO:0000259" key="13">
    <source>
        <dbReference type="PROSITE" id="PS51986"/>
    </source>
</evidence>
<feature type="binding site" evidence="5">
    <location>
        <position position="322"/>
    </location>
    <ligand>
        <name>L-glutamate</name>
        <dbReference type="ChEBI" id="CHEBI:29985"/>
    </ligand>
</feature>
<keyword evidence="11" id="KW-0963">Cytoplasm</keyword>
<dbReference type="InterPro" id="IPR001637">
    <property type="entry name" value="Gln_synth_I_adenylation_site"/>
</dbReference>
<keyword evidence="8" id="KW-0597">Phosphoprotein</keyword>
<dbReference type="SUPFAM" id="SSF55931">
    <property type="entry name" value="Glutamine synthetase/guanido kinase"/>
    <property type="match status" value="1"/>
</dbReference>
<evidence type="ECO:0000256" key="3">
    <source>
        <dbReference type="ARBA" id="ARBA00021364"/>
    </source>
</evidence>
<feature type="binding site" evidence="7">
    <location>
        <position position="358"/>
    </location>
    <ligand>
        <name>Mg(2+)</name>
        <dbReference type="ChEBI" id="CHEBI:18420"/>
        <label>1</label>
    </ligand>
</feature>
<sequence>MSVENVLALIQENEVKFIDLRFTDTKGKEQHISIPSHQVDADFFEEGKMFDGSSVAGWKGINESDMVMMPDTASAVLDPFTADPTLNIRCDILEPATLQGYDRDPRSIAKRSEEYMRSTGIADTVLIGPEPEFFLFDDVRFNTDMSGSFFKIDDIEAAWNSGTEYEGGNKGHRPGVKGGYFPVAPVDSSQDIRSAMCLIMEEMGLVVEAHHHEVATAGQNEIATRFNTLTTKADETQIYKYVVHNVAHAYGKTATFMPKPLVGDNGSGMHVHQSLAKDGVNLFAGDKYGGLSEMAIYYIGGIIKHARAINAFANPSTNSYKRLVPGFEAPVMLAYSARNRSASIRIPVVPSPKARRIEVRFGDPAANPYLCYSAMLMAGLDGIKNKIHPGEAMDKDLYDLPAEEAAEIPTVAESLDIALQALDTDREFLTSGGVFSDDFIDSYIKLKSQDVEAINTAVHPLEFEMYYSV</sequence>
<dbReference type="GO" id="GO:0004356">
    <property type="term" value="F:glutamine synthetase activity"/>
    <property type="evidence" value="ECO:0007669"/>
    <property type="project" value="UniProtKB-EC"/>
</dbReference>
<dbReference type="InterPro" id="IPR008146">
    <property type="entry name" value="Gln_synth_cat_dom"/>
</dbReference>
<name>A0A4Q5KIQ1_9GAMM</name>
<dbReference type="InterPro" id="IPR027302">
    <property type="entry name" value="Gln_synth_N_conserv_site"/>
</dbReference>
<dbReference type="Proteomes" id="UP000293465">
    <property type="component" value="Unassembled WGS sequence"/>
</dbReference>
<evidence type="ECO:0000256" key="9">
    <source>
        <dbReference type="PROSITE-ProRule" id="PRU01330"/>
    </source>
</evidence>
<feature type="binding site" evidence="7">
    <location>
        <position position="221"/>
    </location>
    <ligand>
        <name>Mg(2+)</name>
        <dbReference type="ChEBI" id="CHEBI:18420"/>
        <label>1</label>
    </ligand>
</feature>
<evidence type="ECO:0000313" key="15">
    <source>
        <dbReference type="EMBL" id="RYU46092.1"/>
    </source>
</evidence>
<comment type="similarity">
    <text evidence="1 9 10">Belongs to the glutamine synthetase family.</text>
</comment>
<dbReference type="InterPro" id="IPR004809">
    <property type="entry name" value="Gln_synth_I"/>
</dbReference>
<comment type="cofactor">
    <cofactor evidence="7">
        <name>Mg(2+)</name>
        <dbReference type="ChEBI" id="CHEBI:18420"/>
    </cofactor>
    <text evidence="7">Binds 2 Mg(2+) ions per subunit.</text>
</comment>
<evidence type="ECO:0000259" key="14">
    <source>
        <dbReference type="PROSITE" id="PS51987"/>
    </source>
</evidence>
<feature type="binding site" evidence="7">
    <location>
        <position position="270"/>
    </location>
    <ligand>
        <name>Mg(2+)</name>
        <dbReference type="ChEBI" id="CHEBI:18420"/>
        <label>1</label>
    </ligand>
</feature>
<feature type="binding site" evidence="7">
    <location>
        <position position="213"/>
    </location>
    <ligand>
        <name>Mg(2+)</name>
        <dbReference type="ChEBI" id="CHEBI:18420"/>
        <label>1</label>
    </ligand>
</feature>
<evidence type="ECO:0000256" key="1">
    <source>
        <dbReference type="ARBA" id="ARBA00009897"/>
    </source>
</evidence>
<evidence type="ECO:0000256" key="10">
    <source>
        <dbReference type="RuleBase" id="RU000384"/>
    </source>
</evidence>
<feature type="binding site" evidence="7">
    <location>
        <position position="130"/>
    </location>
    <ligand>
        <name>Mg(2+)</name>
        <dbReference type="ChEBI" id="CHEBI:18420"/>
        <label>1</label>
    </ligand>
</feature>